<sequence>ILIPLTFLFMTHNNDVHAHTTDILAVIHSDLAAYQIPVPQETWELLLSELKEFIIEENAVVALNTINNNYHTMNSVPVDKELKNVDVARILLIAWDIVKKYPDAFPIFQETMSEIYNTCLQGQTHRLLYFIHQYKNSTFIPTSDKPI</sequence>
<name>X0XBA6_9ZZZZ</name>
<protein>
    <submittedName>
        <fullName evidence="1">Uncharacterized protein</fullName>
    </submittedName>
</protein>
<dbReference type="AlphaFoldDB" id="X0XBA6"/>
<organism evidence="1">
    <name type="scientific">marine sediment metagenome</name>
    <dbReference type="NCBI Taxonomy" id="412755"/>
    <lineage>
        <taxon>unclassified sequences</taxon>
        <taxon>metagenomes</taxon>
        <taxon>ecological metagenomes</taxon>
    </lineage>
</organism>
<evidence type="ECO:0000313" key="1">
    <source>
        <dbReference type="EMBL" id="GAG33943.1"/>
    </source>
</evidence>
<feature type="non-terminal residue" evidence="1">
    <location>
        <position position="1"/>
    </location>
</feature>
<comment type="caution">
    <text evidence="1">The sequence shown here is derived from an EMBL/GenBank/DDBJ whole genome shotgun (WGS) entry which is preliminary data.</text>
</comment>
<proteinExistence type="predicted"/>
<dbReference type="EMBL" id="BARS01046880">
    <property type="protein sequence ID" value="GAG33943.1"/>
    <property type="molecule type" value="Genomic_DNA"/>
</dbReference>
<accession>X0XBA6</accession>
<reference evidence="1" key="1">
    <citation type="journal article" date="2014" name="Front. Microbiol.">
        <title>High frequency of phylogenetically diverse reductive dehalogenase-homologous genes in deep subseafloor sedimentary metagenomes.</title>
        <authorList>
            <person name="Kawai M."/>
            <person name="Futagami T."/>
            <person name="Toyoda A."/>
            <person name="Takaki Y."/>
            <person name="Nishi S."/>
            <person name="Hori S."/>
            <person name="Arai W."/>
            <person name="Tsubouchi T."/>
            <person name="Morono Y."/>
            <person name="Uchiyama I."/>
            <person name="Ito T."/>
            <person name="Fujiyama A."/>
            <person name="Inagaki F."/>
            <person name="Takami H."/>
        </authorList>
    </citation>
    <scope>NUCLEOTIDE SEQUENCE</scope>
    <source>
        <strain evidence="1">Expedition CK06-06</strain>
    </source>
</reference>
<gene>
    <name evidence="1" type="ORF">S01H1_70486</name>
</gene>